<protein>
    <submittedName>
        <fullName evidence="2">Uncharacterized protein</fullName>
    </submittedName>
</protein>
<dbReference type="Gramene" id="Kaladp1250s0001.1.v1.1">
    <property type="protein sequence ID" value="Kaladp1250s0001.1.v1.1.CDS.1"/>
    <property type="gene ID" value="Kaladp1250s0001.v1.1"/>
</dbReference>
<dbReference type="AlphaFoldDB" id="A0A7N0VMV3"/>
<keyword evidence="3" id="KW-1185">Reference proteome</keyword>
<dbReference type="Proteomes" id="UP000594263">
    <property type="component" value="Unplaced"/>
</dbReference>
<evidence type="ECO:0000313" key="3">
    <source>
        <dbReference type="Proteomes" id="UP000594263"/>
    </source>
</evidence>
<dbReference type="OMA" id="SMEYHIG"/>
<feature type="region of interest" description="Disordered" evidence="1">
    <location>
        <begin position="77"/>
        <end position="98"/>
    </location>
</feature>
<reference evidence="2" key="1">
    <citation type="submission" date="2021-01" db="UniProtKB">
        <authorList>
            <consortium name="EnsemblPlants"/>
        </authorList>
    </citation>
    <scope>IDENTIFICATION</scope>
</reference>
<name>A0A7N0VMV3_KALFE</name>
<evidence type="ECO:0000256" key="1">
    <source>
        <dbReference type="SAM" id="MobiDB-lite"/>
    </source>
</evidence>
<dbReference type="EnsemblPlants" id="Kaladp1250s0001.1.v1.1">
    <property type="protein sequence ID" value="Kaladp1250s0001.1.v1.1.CDS.1"/>
    <property type="gene ID" value="Kaladp1250s0001.v1.1"/>
</dbReference>
<accession>A0A7N0VMV3</accession>
<feature type="compositionally biased region" description="Polar residues" evidence="1">
    <location>
        <begin position="80"/>
        <end position="92"/>
    </location>
</feature>
<proteinExistence type="predicted"/>
<organism evidence="2 3">
    <name type="scientific">Kalanchoe fedtschenkoi</name>
    <name type="common">Lavender scallops</name>
    <name type="synonym">South American air plant</name>
    <dbReference type="NCBI Taxonomy" id="63787"/>
    <lineage>
        <taxon>Eukaryota</taxon>
        <taxon>Viridiplantae</taxon>
        <taxon>Streptophyta</taxon>
        <taxon>Embryophyta</taxon>
        <taxon>Tracheophyta</taxon>
        <taxon>Spermatophyta</taxon>
        <taxon>Magnoliopsida</taxon>
        <taxon>eudicotyledons</taxon>
        <taxon>Gunneridae</taxon>
        <taxon>Pentapetalae</taxon>
        <taxon>Saxifragales</taxon>
        <taxon>Crassulaceae</taxon>
        <taxon>Kalanchoe</taxon>
    </lineage>
</organism>
<sequence length="107" mass="11642">MDPTTSFQNITLGSGNQIYLPSSMEYHIGRDGASVHDGQKEGLIHLPSTPSINAHGILGQILFNVCIPKDIEGWDMRPASSLSGRPSTSTRGHSPFNPIKCIRRSKL</sequence>
<evidence type="ECO:0000313" key="2">
    <source>
        <dbReference type="EnsemblPlants" id="Kaladp1250s0001.1.v1.1.CDS.1"/>
    </source>
</evidence>